<proteinExistence type="predicted"/>
<gene>
    <name evidence="1" type="ORF">HD596_000825</name>
</gene>
<dbReference type="EMBL" id="JACHMB010000001">
    <property type="protein sequence ID" value="MBB5774069.1"/>
    <property type="molecule type" value="Genomic_DNA"/>
</dbReference>
<reference evidence="1 2" key="1">
    <citation type="submission" date="2020-08" db="EMBL/GenBank/DDBJ databases">
        <title>Sequencing the genomes of 1000 actinobacteria strains.</title>
        <authorList>
            <person name="Klenk H.-P."/>
        </authorList>
    </citation>
    <scope>NUCLEOTIDE SEQUENCE [LARGE SCALE GENOMIC DNA]</scope>
    <source>
        <strain evidence="1 2">DSM 45507</strain>
    </source>
</reference>
<dbReference type="AlphaFoldDB" id="A0A7W9FYZ3"/>
<name>A0A7W9FYZ3_9ACTN</name>
<comment type="caution">
    <text evidence="1">The sequence shown here is derived from an EMBL/GenBank/DDBJ whole genome shotgun (WGS) entry which is preliminary data.</text>
</comment>
<evidence type="ECO:0000313" key="2">
    <source>
        <dbReference type="Proteomes" id="UP000579153"/>
    </source>
</evidence>
<evidence type="ECO:0000313" key="1">
    <source>
        <dbReference type="EMBL" id="MBB5774069.1"/>
    </source>
</evidence>
<organism evidence="1 2">
    <name type="scientific">Nonomuraea jabiensis</name>
    <dbReference type="NCBI Taxonomy" id="882448"/>
    <lineage>
        <taxon>Bacteria</taxon>
        <taxon>Bacillati</taxon>
        <taxon>Actinomycetota</taxon>
        <taxon>Actinomycetes</taxon>
        <taxon>Streptosporangiales</taxon>
        <taxon>Streptosporangiaceae</taxon>
        <taxon>Nonomuraea</taxon>
    </lineage>
</organism>
<protein>
    <submittedName>
        <fullName evidence="1">Uncharacterized protein</fullName>
    </submittedName>
</protein>
<accession>A0A7W9FYZ3</accession>
<sequence>MLELDTLTPEHARLWLQEEGEPVPEDGTRDLRQKIIKMAGSSSDPDWTNARAAATAAHQALLDFAEFARHEPHGLTDLENFIRARRRFQNDVLNAVRQLMNTLGKVVDCPP</sequence>
<dbReference type="Proteomes" id="UP000579153">
    <property type="component" value="Unassembled WGS sequence"/>
</dbReference>
<dbReference type="RefSeq" id="WP_185067934.1">
    <property type="nucleotide sequence ID" value="NZ_JACHMB010000001.1"/>
</dbReference>
<keyword evidence="2" id="KW-1185">Reference proteome</keyword>